<reference evidence="3 4" key="1">
    <citation type="submission" date="2016-09" db="EMBL/GenBank/DDBJ databases">
        <authorList>
            <person name="Capua I."/>
            <person name="De Benedictis P."/>
            <person name="Joannis T."/>
            <person name="Lombin L.H."/>
            <person name="Cattoli G."/>
        </authorList>
    </citation>
    <scope>NUCLEOTIDE SEQUENCE [LARGE SCALE GENOMIC DNA]</scope>
    <source>
        <strain evidence="3 4">ISLP-3</strain>
    </source>
</reference>
<dbReference type="Proteomes" id="UP000199039">
    <property type="component" value="Unassembled WGS sequence"/>
</dbReference>
<dbReference type="Gene3D" id="1.10.10.470">
    <property type="entry name" value="Maltooligosyl trehalose synthase, domain 4"/>
    <property type="match status" value="1"/>
</dbReference>
<gene>
    <name evidence="3" type="ORF">SAMN05216410_2727</name>
</gene>
<accession>A0A1G6RPG5</accession>
<dbReference type="STRING" id="1814289.SAMN05216410_2727"/>
<dbReference type="OrthoDB" id="9761577at2"/>
<dbReference type="RefSeq" id="WP_093183994.1">
    <property type="nucleotide sequence ID" value="NZ_FMYH01000005.1"/>
</dbReference>
<dbReference type="PANTHER" id="PTHR10357">
    <property type="entry name" value="ALPHA-AMYLASE FAMILY MEMBER"/>
    <property type="match status" value="1"/>
</dbReference>
<dbReference type="GO" id="GO:0005992">
    <property type="term" value="P:trehalose biosynthetic process"/>
    <property type="evidence" value="ECO:0007669"/>
    <property type="project" value="TreeGrafter"/>
</dbReference>
<feature type="domain" description="Glycosyl hydrolase family 13 catalytic" evidence="2">
    <location>
        <begin position="21"/>
        <end position="722"/>
    </location>
</feature>
<feature type="compositionally biased region" description="Basic and acidic residues" evidence="1">
    <location>
        <begin position="1"/>
        <end position="13"/>
    </location>
</feature>
<dbReference type="PANTHER" id="PTHR10357:SF216">
    <property type="entry name" value="MALTOOLIGOSYL TREHALOSE SYNTHASE-RELATED"/>
    <property type="match status" value="1"/>
</dbReference>
<dbReference type="InterPro" id="IPR006047">
    <property type="entry name" value="GH13_cat_dom"/>
</dbReference>
<dbReference type="Gene3D" id="3.30.1590.10">
    <property type="entry name" value="Maltooligosyl trehalose synthase, domain 2"/>
    <property type="match status" value="1"/>
</dbReference>
<dbReference type="Pfam" id="PF00128">
    <property type="entry name" value="Alpha-amylase"/>
    <property type="match status" value="1"/>
</dbReference>
<dbReference type="EMBL" id="FMYH01000005">
    <property type="protein sequence ID" value="SDD05875.1"/>
    <property type="molecule type" value="Genomic_DNA"/>
</dbReference>
<dbReference type="Gene3D" id="3.20.20.80">
    <property type="entry name" value="Glycosidases"/>
    <property type="match status" value="1"/>
</dbReference>
<evidence type="ECO:0000313" key="4">
    <source>
        <dbReference type="Proteomes" id="UP000199039"/>
    </source>
</evidence>
<dbReference type="SUPFAM" id="SSF51445">
    <property type="entry name" value="(Trans)glycosidases"/>
    <property type="match status" value="1"/>
</dbReference>
<name>A0A1G6RPG5_9MICO</name>
<evidence type="ECO:0000256" key="1">
    <source>
        <dbReference type="SAM" id="MobiDB-lite"/>
    </source>
</evidence>
<dbReference type="NCBIfam" id="TIGR02401">
    <property type="entry name" value="trehalose_TreY"/>
    <property type="match status" value="1"/>
</dbReference>
<protein>
    <submittedName>
        <fullName evidence="3">Maltooligosyl trehalose synthase</fullName>
    </submittedName>
</protein>
<dbReference type="CDD" id="cd11336">
    <property type="entry name" value="AmyAc_MTSase"/>
    <property type="match status" value="1"/>
</dbReference>
<dbReference type="InterPro" id="IPR013797">
    <property type="entry name" value="Maltooligo_trehalose_synth_4"/>
</dbReference>
<dbReference type="AlphaFoldDB" id="A0A1G6RPG5"/>
<dbReference type="Gene3D" id="1.10.150.200">
    <property type="entry name" value="Maltooligosyl trehalose synthase, domain 3"/>
    <property type="match status" value="1"/>
</dbReference>
<dbReference type="InterPro" id="IPR017853">
    <property type="entry name" value="GH"/>
</dbReference>
<keyword evidence="4" id="KW-1185">Reference proteome</keyword>
<feature type="region of interest" description="Disordered" evidence="1">
    <location>
        <begin position="1"/>
        <end position="20"/>
    </location>
</feature>
<dbReference type="SMART" id="SM00642">
    <property type="entry name" value="Aamy"/>
    <property type="match status" value="1"/>
</dbReference>
<dbReference type="InterPro" id="IPR012767">
    <property type="entry name" value="Trehalose_TreY"/>
</dbReference>
<sequence length="844" mass="92085">MEHESERAGDRRFPAPGRPTPLSTYRLQLGADLTFDDVRARLDYYVTLGATHLYLSPVLTAAPGSTHGYDVVDHSTVSEVLGGRAGLDRLAASARASGLGLVLDIVPNHMALPTPAWHNAALWSVLTLGPESPYASWFDIDFATGDGAILMPVLGARIGDVLAVGELTLDIIDVPGVGETQVLRYHEHVFPLREGTESLPLIELVDRQHYRLAHWRVGDEELNYRRFFDVGTLVAVRVEDPVVFDQTHALILELLEAGVIDGLRIDHPDGLADPAGYLARLSERSGGAWVVVEKILAGEEEVPRDWVTMGTTGYEGLWRVQSTFMEPAGEARLASLMHRVTGDEGDSLPALIDVSKREVISGPLYAEVHRLTDLAAEICREDLRLRDHTWRALHECLTVLLVCFDRYRAYVVPGEVTSREALLAMGTAAAAARTHLDTERAQTLDVLVELLLGREVGSAGRRREARRDELVVRFQQVCGAVMAKGVEDTAFYRWTHLTSLCEVGGEPSRFALSQDDFHAFAAHLVAHSPAALTTGSTHDTKRSEDTRAALGVLSEMAEEWAELVGELRARSARSRSALVDGRTENLLWQTIAGTWSPAGGPDGVGSPINFDRLEQYLRKATREAKTRTSWTHPDDSYEEAVLALAGWVLKDPQSLALYEAWARRTAPAVRAAVLGTKLVRLTMPGVADVYQGSETFAPTLVDPDNRQSIDAGALGRRLDRLDDGARPRDLADEKLWVTSRALRVRRGDPGAFLGPEAGYRPLAASSGAALAFARTERGEATAVTVATRGAVRLQRLGGWGEHTLVLPEGRWLDVLTGRAVAGGEQPVAELLDALPVALMVREDS</sequence>
<evidence type="ECO:0000313" key="3">
    <source>
        <dbReference type="EMBL" id="SDD05875.1"/>
    </source>
</evidence>
<organism evidence="3 4">
    <name type="scientific">Sanguibacter gelidistatuariae</name>
    <dbReference type="NCBI Taxonomy" id="1814289"/>
    <lineage>
        <taxon>Bacteria</taxon>
        <taxon>Bacillati</taxon>
        <taxon>Actinomycetota</taxon>
        <taxon>Actinomycetes</taxon>
        <taxon>Micrococcales</taxon>
        <taxon>Sanguibacteraceae</taxon>
        <taxon>Sanguibacter</taxon>
    </lineage>
</organism>
<dbReference type="GO" id="GO:0047470">
    <property type="term" value="F:(1,4)-alpha-D-glucan 1-alpha-D-glucosylmutase activity"/>
    <property type="evidence" value="ECO:0007669"/>
    <property type="project" value="TreeGrafter"/>
</dbReference>
<evidence type="ECO:0000259" key="2">
    <source>
        <dbReference type="SMART" id="SM00642"/>
    </source>
</evidence>
<dbReference type="GO" id="GO:0030980">
    <property type="term" value="P:alpha-glucan catabolic process"/>
    <property type="evidence" value="ECO:0007669"/>
    <property type="project" value="TreeGrafter"/>
</dbReference>
<proteinExistence type="predicted"/>